<feature type="transmembrane region" description="Helical" evidence="2">
    <location>
        <begin position="478"/>
        <end position="499"/>
    </location>
</feature>
<gene>
    <name evidence="3" type="ORF">BDV25DRAFT_137561</name>
</gene>
<keyword evidence="2" id="KW-0812">Transmembrane</keyword>
<feature type="compositionally biased region" description="Basic residues" evidence="1">
    <location>
        <begin position="1"/>
        <end position="11"/>
    </location>
</feature>
<dbReference type="EMBL" id="ML742048">
    <property type="protein sequence ID" value="KAE8152753.1"/>
    <property type="molecule type" value="Genomic_DNA"/>
</dbReference>
<organism evidence="3 4">
    <name type="scientific">Aspergillus avenaceus</name>
    <dbReference type="NCBI Taxonomy" id="36643"/>
    <lineage>
        <taxon>Eukaryota</taxon>
        <taxon>Fungi</taxon>
        <taxon>Dikarya</taxon>
        <taxon>Ascomycota</taxon>
        <taxon>Pezizomycotina</taxon>
        <taxon>Eurotiomycetes</taxon>
        <taxon>Eurotiomycetidae</taxon>
        <taxon>Eurotiales</taxon>
        <taxon>Aspergillaceae</taxon>
        <taxon>Aspergillus</taxon>
        <taxon>Aspergillus subgen. Circumdati</taxon>
    </lineage>
</organism>
<feature type="transmembrane region" description="Helical" evidence="2">
    <location>
        <begin position="57"/>
        <end position="77"/>
    </location>
</feature>
<dbReference type="AlphaFoldDB" id="A0A5N6U293"/>
<sequence length="570" mass="63437">MSRKGFTHLRIRGSLPDNLDTPRHSQDGESTPETKEEKLLERSSVVPPQNRWTSSRFFLQFHLIPVGVAIACIILNLKGTFLGSGYNQWVNLLQFVSKVHEILMHLSITTIAMGYLLYVLTSEKPVPFGALFSIYNTTQVGYLWSKEFIASITSQGFPVMMKITFVLMMIASILLAAVVGPASAIAMVPRYVNYTLPDRAAIVRAETPQPFASTFCLLNTIMGENDTRPIQFPDGHIYEDRSTVGTINYTGITRRHLWNQTNSENEGQVLWVDDFDPSKKGSLGAIVVQPDLCYNNKTYLSVSACSVAGLWANATQVYILKGSGASDQLRSLLSVDFVDNLPSWTDNAVSIPKSWAKNITSQTGRENKTVADVLLNSFFVTDLICPSNGSYPDDIEYDTGYTLYDLYRPWTHEGLISSLIVNAMSWGTGYAEATELSRKNEKFEAKYDDESWTSGVVSTTHGQLLGYAWNMDGTGIRIAIPVLLIYCICAIVYILYTLVSGRSLSAWETIAGLTALAFNSTPSSVLQSEQGTASRTDTFRNLVSIREVEEREQLEFVFQKDHGVERLRVA</sequence>
<accession>A0A5N6U293</accession>
<protein>
    <submittedName>
        <fullName evidence="3">Uncharacterized protein</fullName>
    </submittedName>
</protein>
<evidence type="ECO:0000256" key="1">
    <source>
        <dbReference type="SAM" id="MobiDB-lite"/>
    </source>
</evidence>
<evidence type="ECO:0000313" key="4">
    <source>
        <dbReference type="Proteomes" id="UP000325780"/>
    </source>
</evidence>
<evidence type="ECO:0000313" key="3">
    <source>
        <dbReference type="EMBL" id="KAE8152753.1"/>
    </source>
</evidence>
<keyword evidence="4" id="KW-1185">Reference proteome</keyword>
<feature type="transmembrane region" description="Helical" evidence="2">
    <location>
        <begin position="165"/>
        <end position="188"/>
    </location>
</feature>
<feature type="transmembrane region" description="Helical" evidence="2">
    <location>
        <begin position="102"/>
        <end position="120"/>
    </location>
</feature>
<evidence type="ECO:0000256" key="2">
    <source>
        <dbReference type="SAM" id="Phobius"/>
    </source>
</evidence>
<reference evidence="3 4" key="1">
    <citation type="submission" date="2019-04" db="EMBL/GenBank/DDBJ databases">
        <title>Friends and foes A comparative genomics study of 23 Aspergillus species from section Flavi.</title>
        <authorList>
            <consortium name="DOE Joint Genome Institute"/>
            <person name="Kjaerbolling I."/>
            <person name="Vesth T."/>
            <person name="Frisvad J.C."/>
            <person name="Nybo J.L."/>
            <person name="Theobald S."/>
            <person name="Kildgaard S."/>
            <person name="Isbrandt T."/>
            <person name="Kuo A."/>
            <person name="Sato A."/>
            <person name="Lyhne E.K."/>
            <person name="Kogle M.E."/>
            <person name="Wiebenga A."/>
            <person name="Kun R.S."/>
            <person name="Lubbers R.J."/>
            <person name="Makela M.R."/>
            <person name="Barry K."/>
            <person name="Chovatia M."/>
            <person name="Clum A."/>
            <person name="Daum C."/>
            <person name="Haridas S."/>
            <person name="He G."/>
            <person name="LaButti K."/>
            <person name="Lipzen A."/>
            <person name="Mondo S."/>
            <person name="Riley R."/>
            <person name="Salamov A."/>
            <person name="Simmons B.A."/>
            <person name="Magnuson J.K."/>
            <person name="Henrissat B."/>
            <person name="Mortensen U.H."/>
            <person name="Larsen T.O."/>
            <person name="Devries R.P."/>
            <person name="Grigoriev I.V."/>
            <person name="Machida M."/>
            <person name="Baker S.E."/>
            <person name="Andersen M.R."/>
        </authorList>
    </citation>
    <scope>NUCLEOTIDE SEQUENCE [LARGE SCALE GENOMIC DNA]</scope>
    <source>
        <strain evidence="3 4">IBT 18842</strain>
    </source>
</reference>
<feature type="transmembrane region" description="Helical" evidence="2">
    <location>
        <begin position="126"/>
        <end position="144"/>
    </location>
</feature>
<feature type="region of interest" description="Disordered" evidence="1">
    <location>
        <begin position="1"/>
        <end position="42"/>
    </location>
</feature>
<dbReference type="Proteomes" id="UP000325780">
    <property type="component" value="Unassembled WGS sequence"/>
</dbReference>
<keyword evidence="2" id="KW-0472">Membrane</keyword>
<proteinExistence type="predicted"/>
<keyword evidence="2" id="KW-1133">Transmembrane helix</keyword>
<dbReference type="OrthoDB" id="5342924at2759"/>
<name>A0A5N6U293_ASPAV</name>
<feature type="compositionally biased region" description="Basic and acidic residues" evidence="1">
    <location>
        <begin position="20"/>
        <end position="41"/>
    </location>
</feature>